<sequence length="57" mass="6537">MNSIIETNITIPKFLYNTTDIKLITGCDKTFSSCIKKFNNAINFRGEPFIDALKTYK</sequence>
<proteinExistence type="predicted"/>
<organism evidence="2 3">
    <name type="scientific">Orientia chuto str. Dubai</name>
    <dbReference type="NCBI Taxonomy" id="1359168"/>
    <lineage>
        <taxon>Bacteria</taxon>
        <taxon>Pseudomonadati</taxon>
        <taxon>Pseudomonadota</taxon>
        <taxon>Alphaproteobacteria</taxon>
        <taxon>Rickettsiales</taxon>
        <taxon>Rickettsiaceae</taxon>
        <taxon>Rickettsieae</taxon>
        <taxon>Orientia</taxon>
    </lineage>
</organism>
<evidence type="ECO:0000313" key="2">
    <source>
        <dbReference type="EMBL" id="KJV57529.1"/>
    </source>
</evidence>
<dbReference type="STRING" id="1359168.OCHUTO_0078"/>
<feature type="domain" description="Bacteriophage phiJL001 Gp84 C-terminal" evidence="1">
    <location>
        <begin position="4"/>
        <end position="51"/>
    </location>
</feature>
<dbReference type="PATRIC" id="fig|1359168.3.peg.80"/>
<dbReference type="EMBL" id="LANP01000001">
    <property type="protein sequence ID" value="KJV57529.1"/>
    <property type="molecule type" value="Genomic_DNA"/>
</dbReference>
<protein>
    <submittedName>
        <fullName evidence="2">Phage conserved hypothetical BR0599 family protein</fullName>
    </submittedName>
</protein>
<dbReference type="InterPro" id="IPR018964">
    <property type="entry name" value="Phage_phiJL001_Gp84_C"/>
</dbReference>
<dbReference type="Proteomes" id="UP000033616">
    <property type="component" value="Unassembled WGS sequence"/>
</dbReference>
<dbReference type="AlphaFoldDB" id="A0A0F3MSD9"/>
<evidence type="ECO:0000313" key="3">
    <source>
        <dbReference type="Proteomes" id="UP000033616"/>
    </source>
</evidence>
<accession>A0A0F3MSD9</accession>
<gene>
    <name evidence="2" type="ORF">OCHUTO_0078</name>
</gene>
<comment type="caution">
    <text evidence="2">The sequence shown here is derived from an EMBL/GenBank/DDBJ whole genome shotgun (WGS) entry which is preliminary data.</text>
</comment>
<keyword evidence="3" id="KW-1185">Reference proteome</keyword>
<reference evidence="2 3" key="1">
    <citation type="submission" date="2015-02" db="EMBL/GenBank/DDBJ databases">
        <title>Genome Sequencing of Rickettsiales.</title>
        <authorList>
            <person name="Daugherty S.C."/>
            <person name="Su Q."/>
            <person name="Abolude K."/>
            <person name="Beier-Sexton M."/>
            <person name="Carlyon J.A."/>
            <person name="Carter R."/>
            <person name="Day N.P."/>
            <person name="Dumler S.J."/>
            <person name="Dyachenko V."/>
            <person name="Godinez A."/>
            <person name="Kurtti T.J."/>
            <person name="Lichay M."/>
            <person name="Mullins K.E."/>
            <person name="Ott S."/>
            <person name="Pappas-Brown V."/>
            <person name="Paris D.H."/>
            <person name="Patel P."/>
            <person name="Richards A.L."/>
            <person name="Sadzewicz L."/>
            <person name="Sears K."/>
            <person name="Seidman D."/>
            <person name="Sengamalay N."/>
            <person name="Stenos J."/>
            <person name="Tallon L.J."/>
            <person name="Vincent G."/>
            <person name="Fraser C.M."/>
            <person name="Munderloh U."/>
            <person name="Dunning-Hotopp J.C."/>
        </authorList>
    </citation>
    <scope>NUCLEOTIDE SEQUENCE [LARGE SCALE GENOMIC DNA]</scope>
    <source>
        <strain evidence="2 3">Fuller</strain>
    </source>
</reference>
<name>A0A0F3MSD9_9RICK</name>
<evidence type="ECO:0000259" key="1">
    <source>
        <dbReference type="Pfam" id="PF09356"/>
    </source>
</evidence>
<dbReference type="Pfam" id="PF09356">
    <property type="entry name" value="Phage_BR0599"/>
    <property type="match status" value="1"/>
</dbReference>